<feature type="repeat" description="ANK" evidence="3">
    <location>
        <begin position="116"/>
        <end position="148"/>
    </location>
</feature>
<feature type="repeat" description="ANK" evidence="3">
    <location>
        <begin position="149"/>
        <end position="190"/>
    </location>
</feature>
<evidence type="ECO:0000259" key="4">
    <source>
        <dbReference type="PROSITE" id="PS50225"/>
    </source>
</evidence>
<dbReference type="Pfam" id="PF12796">
    <property type="entry name" value="Ank_2"/>
    <property type="match status" value="2"/>
</dbReference>
<proteinExistence type="predicted"/>
<dbReference type="PANTHER" id="PTHR24193:SF121">
    <property type="entry name" value="ADA2A-CONTAINING COMPLEX COMPONENT 3, ISOFORM D"/>
    <property type="match status" value="1"/>
</dbReference>
<keyword evidence="6" id="KW-1185">Reference proteome</keyword>
<dbReference type="Pfam" id="PF00023">
    <property type="entry name" value="Ank"/>
    <property type="match status" value="1"/>
</dbReference>
<dbReference type="PRINTS" id="PR01415">
    <property type="entry name" value="ANKYRIN"/>
</dbReference>
<evidence type="ECO:0000313" key="5">
    <source>
        <dbReference type="EMBL" id="RMX46565.1"/>
    </source>
</evidence>
<evidence type="ECO:0000256" key="3">
    <source>
        <dbReference type="PROSITE-ProRule" id="PRU00023"/>
    </source>
</evidence>
<dbReference type="PANTHER" id="PTHR24193">
    <property type="entry name" value="ANKYRIN REPEAT PROTEIN"/>
    <property type="match status" value="1"/>
</dbReference>
<feature type="repeat" description="ANK" evidence="3">
    <location>
        <begin position="83"/>
        <end position="115"/>
    </location>
</feature>
<reference evidence="5 6" key="1">
    <citation type="journal article" date="2018" name="Sci. Rep.">
        <title>Comparative analysis of the Pocillopora damicornis genome highlights role of immune system in coral evolution.</title>
        <authorList>
            <person name="Cunning R."/>
            <person name="Bay R.A."/>
            <person name="Gillette P."/>
            <person name="Baker A.C."/>
            <person name="Traylor-Knowles N."/>
        </authorList>
    </citation>
    <scope>NUCLEOTIDE SEQUENCE [LARGE SCALE GENOMIC DNA]</scope>
    <source>
        <strain evidence="5">RSMAS</strain>
        <tissue evidence="5">Whole animal</tissue>
    </source>
</reference>
<dbReference type="InterPro" id="IPR001496">
    <property type="entry name" value="SOCS_box"/>
</dbReference>
<dbReference type="InterPro" id="IPR050663">
    <property type="entry name" value="Ankyrin-SOCS_Box"/>
</dbReference>
<dbReference type="SMART" id="SM00248">
    <property type="entry name" value="ANK"/>
    <property type="match status" value="6"/>
</dbReference>
<dbReference type="OrthoDB" id="496981at2759"/>
<dbReference type="EMBL" id="RCHS01002672">
    <property type="protein sequence ID" value="RMX46565.1"/>
    <property type="molecule type" value="Genomic_DNA"/>
</dbReference>
<keyword evidence="2 3" id="KW-0040">ANK repeat</keyword>
<feature type="repeat" description="ANK" evidence="3">
    <location>
        <begin position="191"/>
        <end position="224"/>
    </location>
</feature>
<dbReference type="OMA" id="ANTYCAK"/>
<evidence type="ECO:0000256" key="1">
    <source>
        <dbReference type="ARBA" id="ARBA00022737"/>
    </source>
</evidence>
<keyword evidence="1" id="KW-0677">Repeat</keyword>
<name>A0A3M6TYP7_POCDA</name>
<comment type="caution">
    <text evidence="5">The sequence shown here is derived from an EMBL/GenBank/DDBJ whole genome shotgun (WGS) entry which is preliminary data.</text>
</comment>
<dbReference type="GO" id="GO:0045944">
    <property type="term" value="P:positive regulation of transcription by RNA polymerase II"/>
    <property type="evidence" value="ECO:0007669"/>
    <property type="project" value="TreeGrafter"/>
</dbReference>
<organism evidence="5 6">
    <name type="scientific">Pocillopora damicornis</name>
    <name type="common">Cauliflower coral</name>
    <name type="synonym">Millepora damicornis</name>
    <dbReference type="NCBI Taxonomy" id="46731"/>
    <lineage>
        <taxon>Eukaryota</taxon>
        <taxon>Metazoa</taxon>
        <taxon>Cnidaria</taxon>
        <taxon>Anthozoa</taxon>
        <taxon>Hexacorallia</taxon>
        <taxon>Scleractinia</taxon>
        <taxon>Astrocoeniina</taxon>
        <taxon>Pocilloporidae</taxon>
        <taxon>Pocillopora</taxon>
    </lineage>
</organism>
<dbReference type="InterPro" id="IPR002110">
    <property type="entry name" value="Ankyrin_rpt"/>
</dbReference>
<dbReference type="Gene3D" id="1.25.40.20">
    <property type="entry name" value="Ankyrin repeat-containing domain"/>
    <property type="match status" value="2"/>
</dbReference>
<protein>
    <recommendedName>
        <fullName evidence="4">SOCS box domain-containing protein</fullName>
    </recommendedName>
</protein>
<evidence type="ECO:0000256" key="2">
    <source>
        <dbReference type="ARBA" id="ARBA00023043"/>
    </source>
</evidence>
<dbReference type="GO" id="GO:0000976">
    <property type="term" value="F:transcription cis-regulatory region binding"/>
    <property type="evidence" value="ECO:0007669"/>
    <property type="project" value="TreeGrafter"/>
</dbReference>
<dbReference type="Proteomes" id="UP000275408">
    <property type="component" value="Unassembled WGS sequence"/>
</dbReference>
<dbReference type="GO" id="GO:0005634">
    <property type="term" value="C:nucleus"/>
    <property type="evidence" value="ECO:0007669"/>
    <property type="project" value="TreeGrafter"/>
</dbReference>
<dbReference type="PROSITE" id="PS50088">
    <property type="entry name" value="ANK_REPEAT"/>
    <property type="match status" value="4"/>
</dbReference>
<dbReference type="SUPFAM" id="SSF48403">
    <property type="entry name" value="Ankyrin repeat"/>
    <property type="match status" value="1"/>
</dbReference>
<dbReference type="Gene3D" id="1.10.750.20">
    <property type="entry name" value="SOCS box"/>
    <property type="match status" value="1"/>
</dbReference>
<feature type="domain" description="SOCS box" evidence="4">
    <location>
        <begin position="252"/>
        <end position="291"/>
    </location>
</feature>
<dbReference type="STRING" id="46731.A0A3M6TYP7"/>
<evidence type="ECO:0000313" key="6">
    <source>
        <dbReference type="Proteomes" id="UP000275408"/>
    </source>
</evidence>
<dbReference type="PROSITE" id="PS50297">
    <property type="entry name" value="ANK_REP_REGION"/>
    <property type="match status" value="2"/>
</dbReference>
<dbReference type="InterPro" id="IPR036770">
    <property type="entry name" value="Ankyrin_rpt-contain_sf"/>
</dbReference>
<sequence length="294" mass="32979">MNQPRELQNHFQGLPEFHYAALLGKQELLRKLLSTGDTVLSSVDMYGRTALHITASHDVYNSLDVLCRNCSKDKKILDQKDNYGYTALHYAVQGANTYCAKLLLDSGCNVDPAQYSQYTPLHLAASYGYPELVSVLCEHGANVHARSVTQETPLQMAARSGIRIRERMKVHYITLALLLKFGSDANVRDNDGITPLHYVAMYCENKECAALLCAAGASVRNQNRGKVTAIRVARCAEVHEFLKQVETILPRLEHLCLLVVRKELGTNLKNKAEYLPLPKPLKDKLLFKKLQKIV</sequence>
<gene>
    <name evidence="5" type="ORF">pdam_00022322</name>
</gene>
<dbReference type="AlphaFoldDB" id="A0A3M6TYP7"/>
<accession>A0A3M6TYP7</accession>
<dbReference type="PROSITE" id="PS50225">
    <property type="entry name" value="SOCS"/>
    <property type="match status" value="1"/>
</dbReference>